<evidence type="ECO:0000313" key="1">
    <source>
        <dbReference type="EMBL" id="KAK7302014.1"/>
    </source>
</evidence>
<organism evidence="1 2">
    <name type="scientific">Clitoria ternatea</name>
    <name type="common">Butterfly pea</name>
    <dbReference type="NCBI Taxonomy" id="43366"/>
    <lineage>
        <taxon>Eukaryota</taxon>
        <taxon>Viridiplantae</taxon>
        <taxon>Streptophyta</taxon>
        <taxon>Embryophyta</taxon>
        <taxon>Tracheophyta</taxon>
        <taxon>Spermatophyta</taxon>
        <taxon>Magnoliopsida</taxon>
        <taxon>eudicotyledons</taxon>
        <taxon>Gunneridae</taxon>
        <taxon>Pentapetalae</taxon>
        <taxon>rosids</taxon>
        <taxon>fabids</taxon>
        <taxon>Fabales</taxon>
        <taxon>Fabaceae</taxon>
        <taxon>Papilionoideae</taxon>
        <taxon>50 kb inversion clade</taxon>
        <taxon>NPAAA clade</taxon>
        <taxon>indigoferoid/millettioid clade</taxon>
        <taxon>Phaseoleae</taxon>
        <taxon>Clitoria</taxon>
    </lineage>
</organism>
<sequence length="105" mass="12530">MENGPDERQGLVRLKAILDPNEWHPNYPFCNWLLGPNEWRGDTGMGMRLSFQVKEHDHKKHLSTSHTCLQQQRIIYRREAHRKDEFPQVELHVRVTVLYLSDRPT</sequence>
<keyword evidence="2" id="KW-1185">Reference proteome</keyword>
<dbReference type="AlphaFoldDB" id="A0AAN9PLC3"/>
<gene>
    <name evidence="1" type="ORF">RJT34_12892</name>
</gene>
<comment type="caution">
    <text evidence="1">The sequence shown here is derived from an EMBL/GenBank/DDBJ whole genome shotgun (WGS) entry which is preliminary data.</text>
</comment>
<dbReference type="Proteomes" id="UP001359559">
    <property type="component" value="Unassembled WGS sequence"/>
</dbReference>
<accession>A0AAN9PLC3</accession>
<protein>
    <submittedName>
        <fullName evidence="1">Uncharacterized protein</fullName>
    </submittedName>
</protein>
<name>A0AAN9PLC3_CLITE</name>
<reference evidence="1 2" key="1">
    <citation type="submission" date="2024-01" db="EMBL/GenBank/DDBJ databases">
        <title>The genomes of 5 underutilized Papilionoideae crops provide insights into root nodulation and disease resistance.</title>
        <authorList>
            <person name="Yuan L."/>
        </authorList>
    </citation>
    <scope>NUCLEOTIDE SEQUENCE [LARGE SCALE GENOMIC DNA]</scope>
    <source>
        <strain evidence="1">LY-2023</strain>
        <tissue evidence="1">Leaf</tissue>
    </source>
</reference>
<proteinExistence type="predicted"/>
<evidence type="ECO:0000313" key="2">
    <source>
        <dbReference type="Proteomes" id="UP001359559"/>
    </source>
</evidence>
<dbReference type="EMBL" id="JAYKXN010000003">
    <property type="protein sequence ID" value="KAK7302014.1"/>
    <property type="molecule type" value="Genomic_DNA"/>
</dbReference>